<dbReference type="GO" id="GO:0003690">
    <property type="term" value="F:double-stranded DNA binding"/>
    <property type="evidence" value="ECO:0007669"/>
    <property type="project" value="TreeGrafter"/>
</dbReference>
<evidence type="ECO:0000259" key="13">
    <source>
        <dbReference type="Pfam" id="PF10283"/>
    </source>
</evidence>
<keyword evidence="6" id="KW-0269">Exonuclease</keyword>
<comment type="subcellular location">
    <subcellularLocation>
        <location evidence="1">Nucleus</location>
    </subcellularLocation>
</comment>
<evidence type="ECO:0000256" key="1">
    <source>
        <dbReference type="ARBA" id="ARBA00004123"/>
    </source>
</evidence>
<dbReference type="GO" id="GO:0005634">
    <property type="term" value="C:nucleus"/>
    <property type="evidence" value="ECO:0007669"/>
    <property type="project" value="UniProtKB-SubCell"/>
</dbReference>
<name>A0AA39FXC8_9HYME</name>
<evidence type="ECO:0000256" key="9">
    <source>
        <dbReference type="PIRSR" id="PIRSR610347-1"/>
    </source>
</evidence>
<feature type="compositionally biased region" description="Polar residues" evidence="12">
    <location>
        <begin position="84"/>
        <end position="96"/>
    </location>
</feature>
<accession>A0AA39FXC8</accession>
<keyword evidence="4" id="KW-0227">DNA damage</keyword>
<evidence type="ECO:0000256" key="12">
    <source>
        <dbReference type="SAM" id="MobiDB-lite"/>
    </source>
</evidence>
<protein>
    <recommendedName>
        <fullName evidence="13">PBZ-type domain-containing protein</fullName>
    </recommendedName>
</protein>
<gene>
    <name evidence="14" type="ORF">PV328_001414</name>
</gene>
<evidence type="ECO:0000256" key="11">
    <source>
        <dbReference type="PIRSR" id="PIRSR610347-3"/>
    </source>
</evidence>
<keyword evidence="3" id="KW-0540">Nuclease</keyword>
<feature type="compositionally biased region" description="Low complexity" evidence="12">
    <location>
        <begin position="100"/>
        <end position="109"/>
    </location>
</feature>
<dbReference type="Pfam" id="PF10283">
    <property type="entry name" value="zf-CCHH"/>
    <property type="match status" value="1"/>
</dbReference>
<comment type="caution">
    <text evidence="14">The sequence shown here is derived from an EMBL/GenBank/DDBJ whole genome shotgun (WGS) entry which is preliminary data.</text>
</comment>
<dbReference type="InterPro" id="IPR019406">
    <property type="entry name" value="APLF_PBZ"/>
</dbReference>
<keyword evidence="15" id="KW-1185">Reference proteome</keyword>
<dbReference type="Gene3D" id="3.30.870.10">
    <property type="entry name" value="Endonuclease Chain A"/>
    <property type="match status" value="2"/>
</dbReference>
<feature type="region of interest" description="Disordered" evidence="12">
    <location>
        <begin position="83"/>
        <end position="152"/>
    </location>
</feature>
<proteinExistence type="inferred from homology"/>
<feature type="compositionally biased region" description="Low complexity" evidence="12">
    <location>
        <begin position="128"/>
        <end position="139"/>
    </location>
</feature>
<dbReference type="Proteomes" id="UP001168990">
    <property type="component" value="Unassembled WGS sequence"/>
</dbReference>
<reference evidence="14" key="1">
    <citation type="journal article" date="2023" name="bioRxiv">
        <title>Scaffold-level genome assemblies of two parasitoid biocontrol wasps reveal the parthenogenesis mechanism and an associated novel virus.</title>
        <authorList>
            <person name="Inwood S."/>
            <person name="Skelly J."/>
            <person name="Guhlin J."/>
            <person name="Harrop T."/>
            <person name="Goldson S."/>
            <person name="Dearden P."/>
        </authorList>
    </citation>
    <scope>NUCLEOTIDE SEQUENCE</scope>
    <source>
        <strain evidence="14">Irish</strain>
        <tissue evidence="14">Whole body</tissue>
    </source>
</reference>
<sequence length="608" mass="69797">MYQSIERNITKMKKICPFQEKCYRKNPIHFDEMSHPHLEKLLNGKLNETITIPSNLDFDCPDEQQLLDQLKVLQMVLRKKNNAENHNVQMRQTATKRSPESSTSNSMESIPKKNKEETYQSTNDINKQSKSPSQQQGSSLFEKFSSSTTQSARMTVRNQAIENMKRAGHKIPHLAPIGEFNLKYALSSPYNIFLPCVEDSKETYNHNFSITFPEILDISLGEIIESLHINFMVDVGWLCLQYLFSGQKSDSLIVLGERADTSPIPSTMKIVTIKTPTNYGTHHSKISVLKYSNGGVRIIISTANLYMDDWENRTQALWMSPHLPKLPDDADKIQGETRTGFKHDFIDYMKQYKNSQLQNWIATFERLDFSSIDVFFVASVPGNFRGTDRDRWGLQRLRNILSNHAELPQNRSQWPVVAQASSIGSLGPNFDSWLTQDFIPAMASEKYRGIKSSPGFQLIYPSINNYKNSFDMRVGSCCLPYSMRTHVKQKWLEKYMYQWKSSEKYRDSAMPHSKIYTRISPDMKKISWMVLTSGNLSKAAWGYGKSTWTILNYEAGVVFFPQYLINSSTFPICNDNENNSPVILLPYDVPLTPYNSSDSPFVADFLQT</sequence>
<evidence type="ECO:0000256" key="8">
    <source>
        <dbReference type="ARBA" id="ARBA00023242"/>
    </source>
</evidence>
<dbReference type="AlphaFoldDB" id="A0AA39FXC8"/>
<dbReference type="GO" id="GO:0006281">
    <property type="term" value="P:DNA repair"/>
    <property type="evidence" value="ECO:0007669"/>
    <property type="project" value="UniProtKB-KW"/>
</dbReference>
<comment type="similarity">
    <text evidence="2">Belongs to the tyrosyl-DNA phosphodiesterase family.</text>
</comment>
<organism evidence="14 15">
    <name type="scientific">Microctonus aethiopoides</name>
    <dbReference type="NCBI Taxonomy" id="144406"/>
    <lineage>
        <taxon>Eukaryota</taxon>
        <taxon>Metazoa</taxon>
        <taxon>Ecdysozoa</taxon>
        <taxon>Arthropoda</taxon>
        <taxon>Hexapoda</taxon>
        <taxon>Insecta</taxon>
        <taxon>Pterygota</taxon>
        <taxon>Neoptera</taxon>
        <taxon>Endopterygota</taxon>
        <taxon>Hymenoptera</taxon>
        <taxon>Apocrita</taxon>
        <taxon>Ichneumonoidea</taxon>
        <taxon>Braconidae</taxon>
        <taxon>Euphorinae</taxon>
        <taxon>Microctonus</taxon>
    </lineage>
</organism>
<dbReference type="PANTHER" id="PTHR12415">
    <property type="entry name" value="TYROSYL-DNA PHOSPHODIESTERASE 1"/>
    <property type="match status" value="1"/>
</dbReference>
<dbReference type="PANTHER" id="PTHR12415:SF0">
    <property type="entry name" value="TYROSYL-DNA PHOSPHODIESTERASE 1"/>
    <property type="match status" value="1"/>
</dbReference>
<feature type="domain" description="PBZ-type" evidence="13">
    <location>
        <begin position="13"/>
        <end position="37"/>
    </location>
</feature>
<keyword evidence="8" id="KW-0539">Nucleus</keyword>
<evidence type="ECO:0000256" key="3">
    <source>
        <dbReference type="ARBA" id="ARBA00022722"/>
    </source>
</evidence>
<dbReference type="GO" id="GO:0003697">
    <property type="term" value="F:single-stranded DNA binding"/>
    <property type="evidence" value="ECO:0007669"/>
    <property type="project" value="TreeGrafter"/>
</dbReference>
<evidence type="ECO:0000256" key="5">
    <source>
        <dbReference type="ARBA" id="ARBA00022801"/>
    </source>
</evidence>
<evidence type="ECO:0000256" key="6">
    <source>
        <dbReference type="ARBA" id="ARBA00022839"/>
    </source>
</evidence>
<evidence type="ECO:0000256" key="7">
    <source>
        <dbReference type="ARBA" id="ARBA00023204"/>
    </source>
</evidence>
<feature type="binding site" evidence="10">
    <location>
        <position position="514"/>
    </location>
    <ligand>
        <name>substrate</name>
    </ligand>
</feature>
<dbReference type="SUPFAM" id="SSF56024">
    <property type="entry name" value="Phospholipase D/nuclease"/>
    <property type="match status" value="2"/>
</dbReference>
<feature type="binding site" evidence="10">
    <location>
        <position position="285"/>
    </location>
    <ligand>
        <name>substrate</name>
    </ligand>
</feature>
<feature type="site" description="Interaction with DNA" evidence="11">
    <location>
        <position position="537"/>
    </location>
</feature>
<dbReference type="InterPro" id="IPR010347">
    <property type="entry name" value="Tdp1"/>
</dbReference>
<keyword evidence="5" id="KW-0378">Hydrolase</keyword>
<reference evidence="14" key="2">
    <citation type="submission" date="2023-03" db="EMBL/GenBank/DDBJ databases">
        <authorList>
            <person name="Inwood S.N."/>
            <person name="Skelly J.G."/>
            <person name="Guhlin J."/>
            <person name="Harrop T.W.R."/>
            <person name="Goldson S.G."/>
            <person name="Dearden P.K."/>
        </authorList>
    </citation>
    <scope>NUCLEOTIDE SEQUENCE</scope>
    <source>
        <strain evidence="14">Irish</strain>
        <tissue evidence="14">Whole body</tissue>
    </source>
</reference>
<feature type="active site" description="Proton donor/acceptor" evidence="9">
    <location>
        <position position="512"/>
    </location>
</feature>
<keyword evidence="7" id="KW-0234">DNA repair</keyword>
<evidence type="ECO:0000256" key="10">
    <source>
        <dbReference type="PIRSR" id="PIRSR610347-2"/>
    </source>
</evidence>
<dbReference type="GO" id="GO:0017005">
    <property type="term" value="F:3'-tyrosyl-DNA phosphodiesterase activity"/>
    <property type="evidence" value="ECO:0007669"/>
    <property type="project" value="TreeGrafter"/>
</dbReference>
<dbReference type="EMBL" id="JAQQBS010000001">
    <property type="protein sequence ID" value="KAK0177351.1"/>
    <property type="molecule type" value="Genomic_DNA"/>
</dbReference>
<evidence type="ECO:0000313" key="14">
    <source>
        <dbReference type="EMBL" id="KAK0177351.1"/>
    </source>
</evidence>
<evidence type="ECO:0000313" key="15">
    <source>
        <dbReference type="Proteomes" id="UP001168990"/>
    </source>
</evidence>
<feature type="active site" description="Nucleophile" evidence="9">
    <location>
        <position position="283"/>
    </location>
</feature>
<dbReference type="GO" id="GO:0004527">
    <property type="term" value="F:exonuclease activity"/>
    <property type="evidence" value="ECO:0007669"/>
    <property type="project" value="UniProtKB-KW"/>
</dbReference>
<dbReference type="Pfam" id="PF06087">
    <property type="entry name" value="Tyr-DNA_phospho"/>
    <property type="match status" value="1"/>
</dbReference>
<evidence type="ECO:0000256" key="2">
    <source>
        <dbReference type="ARBA" id="ARBA00010205"/>
    </source>
</evidence>
<evidence type="ECO:0000256" key="4">
    <source>
        <dbReference type="ARBA" id="ARBA00022763"/>
    </source>
</evidence>